<dbReference type="GO" id="GO:0005524">
    <property type="term" value="F:ATP binding"/>
    <property type="evidence" value="ECO:0007669"/>
    <property type="project" value="UniProtKB-UniRule"/>
</dbReference>
<comment type="domain">
    <text evidence="14">The Walker A ATP-binding motif also binds Pi and PPi.</text>
</comment>
<keyword evidence="7 14" id="KW-0479">Metal-binding</keyword>
<dbReference type="Pfam" id="PF02603">
    <property type="entry name" value="Hpr_kinase_N"/>
    <property type="match status" value="1"/>
</dbReference>
<dbReference type="HAMAP" id="MF_01249">
    <property type="entry name" value="HPr_kinase"/>
    <property type="match status" value="1"/>
</dbReference>
<dbReference type="CDD" id="cd01918">
    <property type="entry name" value="HprK_C"/>
    <property type="match status" value="1"/>
</dbReference>
<dbReference type="EMBL" id="JAAFGW010000072">
    <property type="protein sequence ID" value="NDP48002.1"/>
    <property type="molecule type" value="Genomic_DNA"/>
</dbReference>
<evidence type="ECO:0000256" key="1">
    <source>
        <dbReference type="ARBA" id="ARBA00001120"/>
    </source>
</evidence>
<feature type="domain" description="HPr(Ser) kinase/phosphorylase N-terminal" evidence="15">
    <location>
        <begin position="7"/>
        <end position="134"/>
    </location>
</feature>
<dbReference type="Proteomes" id="UP000483432">
    <property type="component" value="Unassembled WGS sequence"/>
</dbReference>
<dbReference type="GO" id="GO:0004674">
    <property type="term" value="F:protein serine/threonine kinase activity"/>
    <property type="evidence" value="ECO:0007669"/>
    <property type="project" value="UniProtKB-KW"/>
</dbReference>
<dbReference type="GO" id="GO:0000287">
    <property type="term" value="F:magnesium ion binding"/>
    <property type="evidence" value="ECO:0007669"/>
    <property type="project" value="UniProtKB-UniRule"/>
</dbReference>
<feature type="binding site" evidence="14">
    <location>
        <position position="209"/>
    </location>
    <ligand>
        <name>Mg(2+)</name>
        <dbReference type="ChEBI" id="CHEBI:18420"/>
    </ligand>
</feature>
<reference evidence="17 18" key="1">
    <citation type="submission" date="2019-09" db="EMBL/GenBank/DDBJ databases">
        <title>H2 Metabolism Revealed by Metagenomic Analysis in Subglacial Sediment of East Antarctica.</title>
        <authorList>
            <person name="Yang Z."/>
            <person name="Zhang Y."/>
            <person name="Lv Y."/>
            <person name="Yan W."/>
            <person name="Xiao X."/>
            <person name="Sun B."/>
            <person name="Ma H."/>
        </authorList>
    </citation>
    <scope>NUCLEOTIDE SEQUENCE [LARGE SCALE GENOMIC DNA]</scope>
    <source>
        <strain evidence="17">Bin2_2</strain>
    </source>
</reference>
<evidence type="ECO:0000256" key="2">
    <source>
        <dbReference type="ARBA" id="ARBA00001946"/>
    </source>
</evidence>
<dbReference type="SUPFAM" id="SSF75138">
    <property type="entry name" value="HprK N-terminal domain-like"/>
    <property type="match status" value="1"/>
</dbReference>
<comment type="catalytic activity">
    <reaction evidence="13 14">
        <text>[HPr protein]-O-phospho-L-serine + phosphate + H(+) = [HPr protein]-L-serine + diphosphate</text>
        <dbReference type="Rhea" id="RHEA:46604"/>
        <dbReference type="Rhea" id="RHEA-COMP:11602"/>
        <dbReference type="Rhea" id="RHEA-COMP:11603"/>
        <dbReference type="ChEBI" id="CHEBI:15378"/>
        <dbReference type="ChEBI" id="CHEBI:29999"/>
        <dbReference type="ChEBI" id="CHEBI:33019"/>
        <dbReference type="ChEBI" id="CHEBI:43474"/>
        <dbReference type="ChEBI" id="CHEBI:83421"/>
    </reaction>
</comment>
<evidence type="ECO:0000256" key="7">
    <source>
        <dbReference type="ARBA" id="ARBA00022723"/>
    </source>
</evidence>
<dbReference type="InterPro" id="IPR011126">
    <property type="entry name" value="Hpr_kin/Pase_Hpr_N"/>
</dbReference>
<name>A0A7C9NQY0_9PROT</name>
<dbReference type="InterPro" id="IPR003755">
    <property type="entry name" value="HPr(Ser)_kin/Pase"/>
</dbReference>
<dbReference type="NCBIfam" id="TIGR00679">
    <property type="entry name" value="hpr-ser"/>
    <property type="match status" value="1"/>
</dbReference>
<feature type="active site" description="Proton acceptor; for phosphorylation activity. Proton donor; for dephosphorylation activity" evidence="14">
    <location>
        <position position="184"/>
    </location>
</feature>
<evidence type="ECO:0000256" key="8">
    <source>
        <dbReference type="ARBA" id="ARBA00022741"/>
    </source>
</evidence>
<keyword evidence="8 14" id="KW-0547">Nucleotide-binding</keyword>
<dbReference type="Gene3D" id="3.40.50.300">
    <property type="entry name" value="P-loop containing nucleotide triphosphate hydrolases"/>
    <property type="match status" value="1"/>
</dbReference>
<keyword evidence="5 14" id="KW-0723">Serine/threonine-protein kinase</keyword>
<comment type="cofactor">
    <cofactor evidence="2 14">
        <name>Mg(2+)</name>
        <dbReference type="ChEBI" id="CHEBI:18420"/>
    </cofactor>
</comment>
<evidence type="ECO:0000256" key="4">
    <source>
        <dbReference type="ARBA" id="ARBA00011643"/>
    </source>
</evidence>
<dbReference type="EC" id="2.7.11.-" evidence="14"/>
<feature type="binding site" evidence="14">
    <location>
        <begin position="160"/>
        <end position="167"/>
    </location>
    <ligand>
        <name>ATP</name>
        <dbReference type="ChEBI" id="CHEBI:30616"/>
    </ligand>
</feature>
<comment type="similarity">
    <text evidence="3 14">Belongs to the HPrK/P family.</text>
</comment>
<gene>
    <name evidence="14" type="primary">hprK</name>
    <name evidence="17" type="ORF">GZ085_06330</name>
</gene>
<sequence length="316" mass="34168">MDDLTHVTVDTLFRDMAEQLGLQWVAGQTGGKRTLSSETIQKPTLALIGHLNFVHPNRVQVLGCAEMDYLRGLTDAALQDAIDHLFSTELAAIVISNGEGVPALLGDSANRTETPLFASNLASPILMSYLGHYLTQRLAEATSIHGVFLEVLGTGVLIKGDAGVGKSELALELITRGHRLIADDVVELKHVAPDILEGNCPPMIRDFLEVRGLGILNIRFLFGETAVKTQKNLKLVVELVQSEAVGEVGLNRLDMVASTETILSVAIPKVRIPVAAGRNLAVLVEVAVRNHILKSRGINPVEQFIKRQQAAIDRST</sequence>
<dbReference type="PANTHER" id="PTHR30305:SF1">
    <property type="entry name" value="HPR KINASE_PHOSPHORYLASE"/>
    <property type="match status" value="1"/>
</dbReference>
<keyword evidence="11 14" id="KW-0460">Magnesium</keyword>
<evidence type="ECO:0000256" key="11">
    <source>
        <dbReference type="ARBA" id="ARBA00022842"/>
    </source>
</evidence>
<protein>
    <recommendedName>
        <fullName evidence="14">HPr kinase/phosphorylase</fullName>
        <shortName evidence="14">HPrK/P</shortName>
        <ecNumber evidence="14">2.7.11.-</ecNumber>
        <ecNumber evidence="14">2.7.4.-</ecNumber>
    </recommendedName>
    <alternativeName>
        <fullName evidence="14">HPr(Ser) kinase/phosphorylase</fullName>
    </alternativeName>
</protein>
<feature type="domain" description="HPr kinase/phosphorylase C-terminal" evidence="16">
    <location>
        <begin position="137"/>
        <end position="307"/>
    </location>
</feature>
<dbReference type="FunFam" id="3.40.50.300:FF:000174">
    <property type="entry name" value="HPr kinase/phosphorylase"/>
    <property type="match status" value="1"/>
</dbReference>
<evidence type="ECO:0000256" key="14">
    <source>
        <dbReference type="HAMAP-Rule" id="MF_01249"/>
    </source>
</evidence>
<dbReference type="InterPro" id="IPR011104">
    <property type="entry name" value="Hpr_kin/Pase_C"/>
</dbReference>
<dbReference type="EC" id="2.7.4.-" evidence="14"/>
<dbReference type="InterPro" id="IPR027417">
    <property type="entry name" value="P-loop_NTPase"/>
</dbReference>
<keyword evidence="10 14" id="KW-0067">ATP-binding</keyword>
<dbReference type="GO" id="GO:0000155">
    <property type="term" value="F:phosphorelay sensor kinase activity"/>
    <property type="evidence" value="ECO:0007669"/>
    <property type="project" value="InterPro"/>
</dbReference>
<comment type="caution">
    <text evidence="17">The sequence shown here is derived from an EMBL/GenBank/DDBJ whole genome shotgun (WGS) entry which is preliminary data.</text>
</comment>
<feature type="region of interest" description="Important for the catalytic mechanism of dephosphorylation" evidence="14">
    <location>
        <begin position="273"/>
        <end position="278"/>
    </location>
</feature>
<dbReference type="GO" id="GO:0004712">
    <property type="term" value="F:protein serine/threonine/tyrosine kinase activity"/>
    <property type="evidence" value="ECO:0007669"/>
    <property type="project" value="UniProtKB-UniRule"/>
</dbReference>
<evidence type="ECO:0000313" key="17">
    <source>
        <dbReference type="EMBL" id="NDP48002.1"/>
    </source>
</evidence>
<evidence type="ECO:0000256" key="9">
    <source>
        <dbReference type="ARBA" id="ARBA00022777"/>
    </source>
</evidence>
<accession>A0A7C9NQY0</accession>
<feature type="binding site" evidence="14">
    <location>
        <position position="167"/>
    </location>
    <ligand>
        <name>Mg(2+)</name>
        <dbReference type="ChEBI" id="CHEBI:18420"/>
    </ligand>
</feature>
<keyword evidence="6 14" id="KW-0808">Transferase</keyword>
<dbReference type="GO" id="GO:0006109">
    <property type="term" value="P:regulation of carbohydrate metabolic process"/>
    <property type="evidence" value="ECO:0007669"/>
    <property type="project" value="UniProtKB-UniRule"/>
</dbReference>
<evidence type="ECO:0000256" key="5">
    <source>
        <dbReference type="ARBA" id="ARBA00022527"/>
    </source>
</evidence>
<evidence type="ECO:0000259" key="15">
    <source>
        <dbReference type="Pfam" id="PF02603"/>
    </source>
</evidence>
<dbReference type="AlphaFoldDB" id="A0A7C9NQY0"/>
<keyword evidence="12 14" id="KW-0511">Multifunctional enzyme</keyword>
<evidence type="ECO:0000259" key="16">
    <source>
        <dbReference type="Pfam" id="PF07475"/>
    </source>
</evidence>
<evidence type="ECO:0000313" key="18">
    <source>
        <dbReference type="Proteomes" id="UP000483432"/>
    </source>
</evidence>
<evidence type="ECO:0000256" key="13">
    <source>
        <dbReference type="ARBA" id="ARBA00047657"/>
    </source>
</evidence>
<feature type="active site" evidence="14">
    <location>
        <position position="252"/>
    </location>
</feature>
<comment type="catalytic activity">
    <reaction evidence="1 14">
        <text>[HPr protein]-L-serine + ATP = [HPr protein]-O-phospho-L-serine + ADP + H(+)</text>
        <dbReference type="Rhea" id="RHEA:46600"/>
        <dbReference type="Rhea" id="RHEA-COMP:11602"/>
        <dbReference type="Rhea" id="RHEA-COMP:11603"/>
        <dbReference type="ChEBI" id="CHEBI:15378"/>
        <dbReference type="ChEBI" id="CHEBI:29999"/>
        <dbReference type="ChEBI" id="CHEBI:30616"/>
        <dbReference type="ChEBI" id="CHEBI:83421"/>
        <dbReference type="ChEBI" id="CHEBI:456216"/>
    </reaction>
</comment>
<evidence type="ECO:0000256" key="12">
    <source>
        <dbReference type="ARBA" id="ARBA00023268"/>
    </source>
</evidence>
<keyword evidence="9 14" id="KW-0418">Kinase</keyword>
<comment type="miscellaneous">
    <text evidence="14">Both phosphorylation and phosphorolysis are carried out by the same active site and suggest a common mechanism for both reactions.</text>
</comment>
<feature type="active site" evidence="14">
    <location>
        <position position="166"/>
    </location>
</feature>
<feature type="active site" evidence="14">
    <location>
        <position position="145"/>
    </location>
</feature>
<dbReference type="Gene3D" id="3.40.1390.20">
    <property type="entry name" value="HprK N-terminal domain-like"/>
    <property type="match status" value="1"/>
</dbReference>
<feature type="region of interest" description="Important for the catalytic mechanism of both phosphorylation and dephosphorylation" evidence="14">
    <location>
        <begin position="208"/>
        <end position="217"/>
    </location>
</feature>
<evidence type="ECO:0000256" key="10">
    <source>
        <dbReference type="ARBA" id="ARBA00022840"/>
    </source>
</evidence>
<evidence type="ECO:0000256" key="3">
    <source>
        <dbReference type="ARBA" id="ARBA00006883"/>
    </source>
</evidence>
<evidence type="ECO:0000256" key="6">
    <source>
        <dbReference type="ARBA" id="ARBA00022679"/>
    </source>
</evidence>
<dbReference type="InterPro" id="IPR028979">
    <property type="entry name" value="Ser_kin/Pase_Hpr-like_N_sf"/>
</dbReference>
<dbReference type="SUPFAM" id="SSF53795">
    <property type="entry name" value="PEP carboxykinase-like"/>
    <property type="match status" value="1"/>
</dbReference>
<dbReference type="PANTHER" id="PTHR30305">
    <property type="entry name" value="PROTEIN YJDM-RELATED"/>
    <property type="match status" value="1"/>
</dbReference>
<comment type="subunit">
    <text evidence="4 14">Homohexamer.</text>
</comment>
<comment type="function">
    <text evidence="14">Catalyzes the ATP- as well as the pyrophosphate-dependent phosphorylation of a specific serine residue in HPr, a phosphocarrier protein of the phosphoenolpyruvate-dependent sugar phosphotransferase system (PTS). HprK/P also catalyzes the pyrophosphate-producing, inorganic phosphate-dependent dephosphorylation (phosphorolysis) of seryl-phosphorylated HPr (P-Ser-HPr).</text>
</comment>
<organism evidence="17 18">
    <name type="scientific">Sulfuriferula multivorans</name>
    <dbReference type="NCBI Taxonomy" id="1559896"/>
    <lineage>
        <taxon>Bacteria</taxon>
        <taxon>Pseudomonadati</taxon>
        <taxon>Pseudomonadota</taxon>
        <taxon>Betaproteobacteria</taxon>
        <taxon>Nitrosomonadales</taxon>
        <taxon>Sulfuricellaceae</taxon>
        <taxon>Sulfuriferula</taxon>
    </lineage>
</organism>
<proteinExistence type="inferred from homology"/>
<dbReference type="Pfam" id="PF07475">
    <property type="entry name" value="Hpr_kinase_C"/>
    <property type="match status" value="1"/>
</dbReference>